<reference evidence="1 2" key="1">
    <citation type="submission" date="2014-11" db="EMBL/GenBank/DDBJ databases">
        <authorList>
            <person name="Wibberg Daniel"/>
        </authorList>
    </citation>
    <scope>NUCLEOTIDE SEQUENCE [LARGE SCALE GENOMIC DNA]</scope>
    <source>
        <strain evidence="1">Rhizoctonia solani AG1-IB 7/3/14</strain>
    </source>
</reference>
<evidence type="ECO:0000313" key="2">
    <source>
        <dbReference type="Proteomes" id="UP000059188"/>
    </source>
</evidence>
<dbReference type="EMBL" id="LN679396">
    <property type="protein sequence ID" value="CEL57299.1"/>
    <property type="molecule type" value="Genomic_DNA"/>
</dbReference>
<dbReference type="AlphaFoldDB" id="A0A0B7FK60"/>
<name>A0A0B7FK60_THACB</name>
<keyword evidence="2" id="KW-1185">Reference proteome</keyword>
<protein>
    <submittedName>
        <fullName evidence="1">Uncharacterized protein</fullName>
    </submittedName>
</protein>
<dbReference type="Proteomes" id="UP000059188">
    <property type="component" value="Unassembled WGS sequence"/>
</dbReference>
<sequence>MRGENVVPVEELNINCLKTVFDSHRKTHGQACNTSDEWGAQQIHKGTMIARDGMHEPDNAILLWPIRSKPPRLRSVVRLCALDNPDSML</sequence>
<proteinExistence type="predicted"/>
<accession>A0A0B7FK60</accession>
<evidence type="ECO:0000313" key="1">
    <source>
        <dbReference type="EMBL" id="CEL57299.1"/>
    </source>
</evidence>
<organism evidence="1 2">
    <name type="scientific">Thanatephorus cucumeris (strain AG1-IB / isolate 7/3/14)</name>
    <name type="common">Lettuce bottom rot fungus</name>
    <name type="synonym">Rhizoctonia solani</name>
    <dbReference type="NCBI Taxonomy" id="1108050"/>
    <lineage>
        <taxon>Eukaryota</taxon>
        <taxon>Fungi</taxon>
        <taxon>Dikarya</taxon>
        <taxon>Basidiomycota</taxon>
        <taxon>Agaricomycotina</taxon>
        <taxon>Agaricomycetes</taxon>
        <taxon>Cantharellales</taxon>
        <taxon>Ceratobasidiaceae</taxon>
        <taxon>Rhizoctonia</taxon>
        <taxon>Rhizoctonia solani AG-1</taxon>
    </lineage>
</organism>
<gene>
    <name evidence="1" type="ORF">RSOLAG1IB_12115</name>
</gene>